<proteinExistence type="predicted"/>
<reference evidence="4" key="1">
    <citation type="submission" date="2024-02" db="EMBL/GenBank/DDBJ databases">
        <authorList>
            <consortium name="ELIXIR-Norway"/>
            <consortium name="Elixir Norway"/>
        </authorList>
    </citation>
    <scope>NUCLEOTIDE SEQUENCE</scope>
</reference>
<dbReference type="Proteomes" id="UP001497444">
    <property type="component" value="Unassembled WGS sequence"/>
</dbReference>
<evidence type="ECO:0000313" key="4">
    <source>
        <dbReference type="EMBL" id="CAK9250371.1"/>
    </source>
</evidence>
<dbReference type="Gene3D" id="3.40.50.300">
    <property type="entry name" value="P-loop containing nucleotide triphosphate hydrolases"/>
    <property type="match status" value="1"/>
</dbReference>
<organism evidence="4 5">
    <name type="scientific">Sphagnum jensenii</name>
    <dbReference type="NCBI Taxonomy" id="128206"/>
    <lineage>
        <taxon>Eukaryota</taxon>
        <taxon>Viridiplantae</taxon>
        <taxon>Streptophyta</taxon>
        <taxon>Embryophyta</taxon>
        <taxon>Bryophyta</taxon>
        <taxon>Sphagnophytina</taxon>
        <taxon>Sphagnopsida</taxon>
        <taxon>Sphagnales</taxon>
        <taxon>Sphagnaceae</taxon>
        <taxon>Sphagnum</taxon>
    </lineage>
</organism>
<evidence type="ECO:0000256" key="1">
    <source>
        <dbReference type="ARBA" id="ARBA00022741"/>
    </source>
</evidence>
<dbReference type="CDD" id="cd00009">
    <property type="entry name" value="AAA"/>
    <property type="match status" value="1"/>
</dbReference>
<protein>
    <recommendedName>
        <fullName evidence="3">RuvB-like AAA+ ATPase domain-containing protein</fullName>
    </recommendedName>
</protein>
<evidence type="ECO:0000256" key="2">
    <source>
        <dbReference type="ARBA" id="ARBA00022840"/>
    </source>
</evidence>
<gene>
    <name evidence="4" type="ORF">CSSPJE1EN1_LOCUS25749</name>
</gene>
<dbReference type="SUPFAM" id="SSF52540">
    <property type="entry name" value="P-loop containing nucleoside triphosphate hydrolases"/>
    <property type="match status" value="1"/>
</dbReference>
<dbReference type="PANTHER" id="PTHR42848:SF1">
    <property type="entry name" value="HOLLIDAY JUNCTION BRANCH MIGRATION COMPLEX SUBUNIT RUVB"/>
    <property type="match status" value="1"/>
</dbReference>
<sequence>MNLETTERLVTPEVLDDVDQETSVEKTLRPSFLGEYIGQQRIKEQLSLFMEAARQREDALDHVLLSGPPGLGKTTLAHIVAHEMGSTVSYGHWPECREKGRSCRNPH</sequence>
<dbReference type="InterPro" id="IPR027417">
    <property type="entry name" value="P-loop_NTPase"/>
</dbReference>
<evidence type="ECO:0000313" key="5">
    <source>
        <dbReference type="Proteomes" id="UP001497444"/>
    </source>
</evidence>
<comment type="caution">
    <text evidence="4">The sequence shown here is derived from an EMBL/GenBank/DDBJ whole genome shotgun (WGS) entry which is preliminary data.</text>
</comment>
<dbReference type="InterPro" id="IPR008824">
    <property type="entry name" value="RuvB-like_N"/>
</dbReference>
<keyword evidence="5" id="KW-1185">Reference proteome</keyword>
<dbReference type="InterPro" id="IPR004605">
    <property type="entry name" value="DNA_helicase_Holl-junc_RuvB"/>
</dbReference>
<feature type="domain" description="RuvB-like AAA+ ATPase" evidence="3">
    <location>
        <begin position="28"/>
        <end position="94"/>
    </location>
</feature>
<dbReference type="EMBL" id="CAXAQS010000159">
    <property type="protein sequence ID" value="CAK9250371.1"/>
    <property type="molecule type" value="Genomic_DNA"/>
</dbReference>
<dbReference type="Pfam" id="PF05496">
    <property type="entry name" value="RuvB_N"/>
    <property type="match status" value="1"/>
</dbReference>
<accession>A0ABP0V7G4</accession>
<keyword evidence="2" id="KW-0067">ATP-binding</keyword>
<keyword evidence="1" id="KW-0547">Nucleotide-binding</keyword>
<evidence type="ECO:0000259" key="3">
    <source>
        <dbReference type="Pfam" id="PF05496"/>
    </source>
</evidence>
<dbReference type="PANTHER" id="PTHR42848">
    <property type="match status" value="1"/>
</dbReference>
<name>A0ABP0V7G4_9BRYO</name>